<dbReference type="InterPro" id="IPR013655">
    <property type="entry name" value="PAS_fold_3"/>
</dbReference>
<comment type="caution">
    <text evidence="2">The sequence shown here is derived from an EMBL/GenBank/DDBJ whole genome shotgun (WGS) entry which is preliminary data.</text>
</comment>
<gene>
    <name evidence="2" type="ORF">J2S13_000877</name>
</gene>
<dbReference type="PROSITE" id="PS50887">
    <property type="entry name" value="GGDEF"/>
    <property type="match status" value="1"/>
</dbReference>
<dbReference type="PANTHER" id="PTHR44757">
    <property type="entry name" value="DIGUANYLATE CYCLASE DGCP"/>
    <property type="match status" value="1"/>
</dbReference>
<evidence type="ECO:0000313" key="2">
    <source>
        <dbReference type="EMBL" id="MDQ0214481.1"/>
    </source>
</evidence>
<dbReference type="Gene3D" id="3.30.70.270">
    <property type="match status" value="1"/>
</dbReference>
<dbReference type="AlphaFoldDB" id="A0AAJ1T0I5"/>
<dbReference type="InterPro" id="IPR001610">
    <property type="entry name" value="PAC"/>
</dbReference>
<dbReference type="SUPFAM" id="SSF55073">
    <property type="entry name" value="Nucleotide cyclase"/>
    <property type="match status" value="1"/>
</dbReference>
<dbReference type="Proteomes" id="UP001237207">
    <property type="component" value="Unassembled WGS sequence"/>
</dbReference>
<evidence type="ECO:0000259" key="1">
    <source>
        <dbReference type="PROSITE" id="PS50887"/>
    </source>
</evidence>
<dbReference type="InterPro" id="IPR029787">
    <property type="entry name" value="Nucleotide_cyclase"/>
</dbReference>
<feature type="domain" description="GGDEF" evidence="1">
    <location>
        <begin position="188"/>
        <end position="314"/>
    </location>
</feature>
<dbReference type="EMBL" id="JAUSUC010000007">
    <property type="protein sequence ID" value="MDQ0214481.1"/>
    <property type="molecule type" value="Genomic_DNA"/>
</dbReference>
<dbReference type="PANTHER" id="PTHR44757:SF2">
    <property type="entry name" value="BIOFILM ARCHITECTURE MAINTENANCE PROTEIN MBAA"/>
    <property type="match status" value="1"/>
</dbReference>
<dbReference type="InterPro" id="IPR052155">
    <property type="entry name" value="Biofilm_reg_signaling"/>
</dbReference>
<evidence type="ECO:0000313" key="3">
    <source>
        <dbReference type="Proteomes" id="UP001237207"/>
    </source>
</evidence>
<dbReference type="NCBIfam" id="TIGR00254">
    <property type="entry name" value="GGDEF"/>
    <property type="match status" value="1"/>
</dbReference>
<proteinExistence type="predicted"/>
<name>A0AAJ1T0I5_9BACI</name>
<dbReference type="RefSeq" id="WP_307256467.1">
    <property type="nucleotide sequence ID" value="NZ_JAUSUC010000007.1"/>
</dbReference>
<dbReference type="Pfam" id="PF00990">
    <property type="entry name" value="GGDEF"/>
    <property type="match status" value="1"/>
</dbReference>
<protein>
    <submittedName>
        <fullName evidence="2">Diguanylate cyclase (GGDEF)-like protein/PAS domain S-box-containing protein</fullName>
    </submittedName>
</protein>
<accession>A0AAJ1T0I5</accession>
<dbReference type="CDD" id="cd01949">
    <property type="entry name" value="GGDEF"/>
    <property type="match status" value="1"/>
</dbReference>
<dbReference type="SMART" id="SM00267">
    <property type="entry name" value="GGDEF"/>
    <property type="match status" value="1"/>
</dbReference>
<dbReference type="InterPro" id="IPR035965">
    <property type="entry name" value="PAS-like_dom_sf"/>
</dbReference>
<dbReference type="NCBIfam" id="TIGR00229">
    <property type="entry name" value="sensory_box"/>
    <property type="match status" value="1"/>
</dbReference>
<organism evidence="2 3">
    <name type="scientific">Oikeobacillus pervagus</name>
    <dbReference type="NCBI Taxonomy" id="1325931"/>
    <lineage>
        <taxon>Bacteria</taxon>
        <taxon>Bacillati</taxon>
        <taxon>Bacillota</taxon>
        <taxon>Bacilli</taxon>
        <taxon>Bacillales</taxon>
        <taxon>Bacillaceae</taxon>
        <taxon>Oikeobacillus</taxon>
    </lineage>
</organism>
<dbReference type="Pfam" id="PF08447">
    <property type="entry name" value="PAS_3"/>
    <property type="match status" value="1"/>
</dbReference>
<dbReference type="SUPFAM" id="SSF55785">
    <property type="entry name" value="PYP-like sensor domain (PAS domain)"/>
    <property type="match status" value="1"/>
</dbReference>
<dbReference type="InterPro" id="IPR000160">
    <property type="entry name" value="GGDEF_dom"/>
</dbReference>
<keyword evidence="3" id="KW-1185">Reference proteome</keyword>
<dbReference type="InterPro" id="IPR000014">
    <property type="entry name" value="PAS"/>
</dbReference>
<dbReference type="InterPro" id="IPR043128">
    <property type="entry name" value="Rev_trsase/Diguanyl_cyclase"/>
</dbReference>
<dbReference type="SMART" id="SM00086">
    <property type="entry name" value="PAC"/>
    <property type="match status" value="1"/>
</dbReference>
<dbReference type="Gene3D" id="3.30.450.20">
    <property type="entry name" value="PAS domain"/>
    <property type="match status" value="1"/>
</dbReference>
<sequence>MWILFFFLGLMTGISIWAIYANFIKSRWNTKLEEIIYRLVEESKDVIYHYEVRPECKFTYISPSLEKFLGKGVIKESLENSDTPLKRIHPDDYRNLSKKVRGELDFSHPIIQRWKDNEGIYRWFEEYATPIYRNGQFVAVQGIIRNIDEKVKLQKELEYRIYHDALTGIYNREYFELISAKFNEQTNSSVAIILCDLDELKYTNDHFGHKKGDELIIAAAGLLNKFNCKEVSVSRIGGDEFVLLATGKAEKEIDQLVNGIVKEMDEYSNQNNNLMIKMSVGFAYSPTSIGLLPKLFAQADQNMYKNKASRKEMN</sequence>
<reference evidence="2" key="1">
    <citation type="submission" date="2023-07" db="EMBL/GenBank/DDBJ databases">
        <title>Genomic Encyclopedia of Type Strains, Phase IV (KMG-IV): sequencing the most valuable type-strain genomes for metagenomic binning, comparative biology and taxonomic classification.</title>
        <authorList>
            <person name="Goeker M."/>
        </authorList>
    </citation>
    <scope>NUCLEOTIDE SEQUENCE</scope>
    <source>
        <strain evidence="2">DSM 23947</strain>
    </source>
</reference>